<evidence type="ECO:0000256" key="4">
    <source>
        <dbReference type="ARBA" id="ARBA00023004"/>
    </source>
</evidence>
<accession>K3X1S1</accession>
<dbReference type="SUPFAM" id="SSF81383">
    <property type="entry name" value="F-box domain"/>
    <property type="match status" value="1"/>
</dbReference>
<dbReference type="Pfam" id="PF13621">
    <property type="entry name" value="Cupin_8"/>
    <property type="match status" value="1"/>
</dbReference>
<protein>
    <recommendedName>
        <fullName evidence="7">JmjC domain-containing protein</fullName>
    </recommendedName>
</protein>
<dbReference type="Proteomes" id="UP000019132">
    <property type="component" value="Unassembled WGS sequence"/>
</dbReference>
<name>K3X1S1_GLOUD</name>
<dbReference type="SMART" id="SM00558">
    <property type="entry name" value="JmjC"/>
    <property type="match status" value="1"/>
</dbReference>
<evidence type="ECO:0000313" key="8">
    <source>
        <dbReference type="EnsemblProtists" id="PYU1_T011170"/>
    </source>
</evidence>
<dbReference type="STRING" id="431595.K3X1S1"/>
<sequence length="557" mass="63036">MTAQESSGASEQDAAHIPQPAPTATERSLTSMVASMTARNDNDCNDVEQQRALKKPKLNDTAPCAASASEPVAITCKRVLTHPYGIKPIGNFYEDMDKGIADCRAPGLGKLAFLSDMQMLSLLNYLPAKDLCVLGECSRFCYVFSSHDELWRTLVLEEMEGAFQVEDTWKDSYVTTKCGGRRKRTPIPVQGFYSDLLFQSFYCAAAPIENSWIAVENIDRRSANELSLKDFKRDYEIANRPVILTEAIDKWPAIEKWTDEYLIKVCEGQTFIAGGFDFPMDKYLHHSRTLMDDQPLFIFDKFFVDKVPSLAEDYDVPKYFQEDFFSLLGEQRPDYRWLIIGPKKSGSTFHIDPNSTNAWNGVIRGSKKWIMFPPEIVPPGVHPSEDGGDVSTPVSLMEWFVTFYPQIRKLPSHMKPLEGICREGEIMFVPHGWWHLVLNLDESIAITQNFACTGNLKGVLRFLQDKPDQVSGLSCEMRPQLNGLFHDALKTHQPELFARVTKELDDEYERKHRKSKWELLLQGDQPANDASQDGKTSSSETTAAASFSFGFGFQFDE</sequence>
<dbReference type="EnsemblProtists" id="PYU1_T011170">
    <property type="protein sequence ID" value="PYU1_T011170"/>
    <property type="gene ID" value="PYU1_G011145"/>
</dbReference>
<evidence type="ECO:0000313" key="9">
    <source>
        <dbReference type="Proteomes" id="UP000019132"/>
    </source>
</evidence>
<dbReference type="FunFam" id="2.60.120.650:FF:000045">
    <property type="entry name" value="F-box protein At1g78280"/>
    <property type="match status" value="1"/>
</dbReference>
<feature type="region of interest" description="Disordered" evidence="6">
    <location>
        <begin position="519"/>
        <end position="542"/>
    </location>
</feature>
<dbReference type="HOGENOM" id="CLU_016785_1_2_1"/>
<dbReference type="InterPro" id="IPR050910">
    <property type="entry name" value="JMJD6_ArgDemeth/LysHydrox"/>
</dbReference>
<dbReference type="VEuPathDB" id="FungiDB:PYU1_G011145"/>
<reference evidence="9" key="1">
    <citation type="journal article" date="2010" name="Genome Biol.">
        <title>Genome sequence of the necrotrophic plant pathogen Pythium ultimum reveals original pathogenicity mechanisms and effector repertoire.</title>
        <authorList>
            <person name="Levesque C.A."/>
            <person name="Brouwer H."/>
            <person name="Cano L."/>
            <person name="Hamilton J.P."/>
            <person name="Holt C."/>
            <person name="Huitema E."/>
            <person name="Raffaele S."/>
            <person name="Robideau G.P."/>
            <person name="Thines M."/>
            <person name="Win J."/>
            <person name="Zerillo M.M."/>
            <person name="Beakes G.W."/>
            <person name="Boore J.L."/>
            <person name="Busam D."/>
            <person name="Dumas B."/>
            <person name="Ferriera S."/>
            <person name="Fuerstenberg S.I."/>
            <person name="Gachon C.M."/>
            <person name="Gaulin E."/>
            <person name="Govers F."/>
            <person name="Grenville-Briggs L."/>
            <person name="Horner N."/>
            <person name="Hostetler J."/>
            <person name="Jiang R.H."/>
            <person name="Johnson J."/>
            <person name="Krajaejun T."/>
            <person name="Lin H."/>
            <person name="Meijer H.J."/>
            <person name="Moore B."/>
            <person name="Morris P."/>
            <person name="Phuntmart V."/>
            <person name="Puiu D."/>
            <person name="Shetty J."/>
            <person name="Stajich J.E."/>
            <person name="Tripathy S."/>
            <person name="Wawra S."/>
            <person name="van West P."/>
            <person name="Whitty B.R."/>
            <person name="Coutinho P.M."/>
            <person name="Henrissat B."/>
            <person name="Martin F."/>
            <person name="Thomas P.D."/>
            <person name="Tyler B.M."/>
            <person name="De Vries R.P."/>
            <person name="Kamoun S."/>
            <person name="Yandell M."/>
            <person name="Tisserat N."/>
            <person name="Buell C.R."/>
        </authorList>
    </citation>
    <scope>NUCLEOTIDE SEQUENCE</scope>
    <source>
        <strain evidence="9">DAOM:BR144</strain>
    </source>
</reference>
<dbReference type="GO" id="GO:0000987">
    <property type="term" value="F:cis-regulatory region sequence-specific DNA binding"/>
    <property type="evidence" value="ECO:0007669"/>
    <property type="project" value="TreeGrafter"/>
</dbReference>
<keyword evidence="3" id="KW-0560">Oxidoreductase</keyword>
<dbReference type="GO" id="GO:0046872">
    <property type="term" value="F:metal ion binding"/>
    <property type="evidence" value="ECO:0007669"/>
    <property type="project" value="UniProtKB-KW"/>
</dbReference>
<reference evidence="8" key="3">
    <citation type="submission" date="2015-02" db="UniProtKB">
        <authorList>
            <consortium name="EnsemblProtists"/>
        </authorList>
    </citation>
    <scope>IDENTIFICATION</scope>
    <source>
        <strain evidence="8">DAOM BR144</strain>
    </source>
</reference>
<keyword evidence="5" id="KW-0539">Nucleus</keyword>
<keyword evidence="2" id="KW-0479">Metal-binding</keyword>
<evidence type="ECO:0000256" key="1">
    <source>
        <dbReference type="ARBA" id="ARBA00004123"/>
    </source>
</evidence>
<evidence type="ECO:0000256" key="5">
    <source>
        <dbReference type="ARBA" id="ARBA00023242"/>
    </source>
</evidence>
<dbReference type="InterPro" id="IPR003347">
    <property type="entry name" value="JmjC_dom"/>
</dbReference>
<dbReference type="GO" id="GO:0005634">
    <property type="term" value="C:nucleus"/>
    <property type="evidence" value="ECO:0007669"/>
    <property type="project" value="UniProtKB-SubCell"/>
</dbReference>
<dbReference type="Gene3D" id="1.20.1280.50">
    <property type="match status" value="1"/>
</dbReference>
<feature type="domain" description="JmjC" evidence="7">
    <location>
        <begin position="305"/>
        <end position="467"/>
    </location>
</feature>
<dbReference type="PROSITE" id="PS51184">
    <property type="entry name" value="JMJC"/>
    <property type="match status" value="1"/>
</dbReference>
<comment type="subcellular location">
    <subcellularLocation>
        <location evidence="1">Nucleus</location>
    </subcellularLocation>
</comment>
<feature type="compositionally biased region" description="Polar residues" evidence="6">
    <location>
        <begin position="1"/>
        <end position="10"/>
    </location>
</feature>
<reference evidence="9" key="2">
    <citation type="submission" date="2010-04" db="EMBL/GenBank/DDBJ databases">
        <authorList>
            <person name="Buell R."/>
            <person name="Hamilton J."/>
            <person name="Hostetler J."/>
        </authorList>
    </citation>
    <scope>NUCLEOTIDE SEQUENCE [LARGE SCALE GENOMIC DNA]</scope>
    <source>
        <strain evidence="9">DAOM:BR144</strain>
    </source>
</reference>
<dbReference type="SUPFAM" id="SSF51197">
    <property type="entry name" value="Clavaminate synthase-like"/>
    <property type="match status" value="1"/>
</dbReference>
<proteinExistence type="predicted"/>
<organism evidence="8 9">
    <name type="scientific">Globisporangium ultimum (strain ATCC 200006 / CBS 805.95 / DAOM BR144)</name>
    <name type="common">Pythium ultimum</name>
    <dbReference type="NCBI Taxonomy" id="431595"/>
    <lineage>
        <taxon>Eukaryota</taxon>
        <taxon>Sar</taxon>
        <taxon>Stramenopiles</taxon>
        <taxon>Oomycota</taxon>
        <taxon>Peronosporomycetes</taxon>
        <taxon>Pythiales</taxon>
        <taxon>Pythiaceae</taxon>
        <taxon>Globisporangium</taxon>
    </lineage>
</organism>
<feature type="region of interest" description="Disordered" evidence="6">
    <location>
        <begin position="1"/>
        <end position="31"/>
    </location>
</feature>
<dbReference type="GO" id="GO:0016491">
    <property type="term" value="F:oxidoreductase activity"/>
    <property type="evidence" value="ECO:0007669"/>
    <property type="project" value="UniProtKB-KW"/>
</dbReference>
<evidence type="ECO:0000256" key="2">
    <source>
        <dbReference type="ARBA" id="ARBA00022723"/>
    </source>
</evidence>
<keyword evidence="9" id="KW-1185">Reference proteome</keyword>
<dbReference type="InterPro" id="IPR041667">
    <property type="entry name" value="Cupin_8"/>
</dbReference>
<dbReference type="OMA" id="WPAYKNW"/>
<dbReference type="AlphaFoldDB" id="K3X1S1"/>
<dbReference type="PANTHER" id="PTHR12480:SF21">
    <property type="entry name" value="JMJC DOMAIN-CONTAINING PROTEIN 8"/>
    <property type="match status" value="1"/>
</dbReference>
<dbReference type="InterPro" id="IPR036047">
    <property type="entry name" value="F-box-like_dom_sf"/>
</dbReference>
<evidence type="ECO:0000259" key="7">
    <source>
        <dbReference type="PROSITE" id="PS51184"/>
    </source>
</evidence>
<dbReference type="eggNOG" id="KOG2130">
    <property type="taxonomic scope" value="Eukaryota"/>
</dbReference>
<evidence type="ECO:0000256" key="6">
    <source>
        <dbReference type="SAM" id="MobiDB-lite"/>
    </source>
</evidence>
<dbReference type="InParanoid" id="K3X1S1"/>
<dbReference type="Gene3D" id="2.60.120.650">
    <property type="entry name" value="Cupin"/>
    <property type="match status" value="1"/>
</dbReference>
<dbReference type="EMBL" id="GL376606">
    <property type="status" value="NOT_ANNOTATED_CDS"/>
    <property type="molecule type" value="Genomic_DNA"/>
</dbReference>
<dbReference type="PANTHER" id="PTHR12480">
    <property type="entry name" value="ARGININE DEMETHYLASE AND LYSYL-HYDROXYLASE JMJD"/>
    <property type="match status" value="1"/>
</dbReference>
<keyword evidence="4" id="KW-0408">Iron</keyword>
<evidence type="ECO:0000256" key="3">
    <source>
        <dbReference type="ARBA" id="ARBA00023002"/>
    </source>
</evidence>